<dbReference type="Pfam" id="PF23400">
    <property type="entry name" value="CARF_Card1"/>
    <property type="match status" value="1"/>
</dbReference>
<dbReference type="InterPro" id="IPR015093">
    <property type="entry name" value="Card1_endonucl_dom"/>
</dbReference>
<sequence>MKMHVCLVSGQPVPNVLPVLLERPEKVALLVTPEMQEQAERLKNIFRARAIQISVYEIPAYDFAGALAACDAVVQQSQADELTLNVTGGTKITALAAYQQFYFSGKRVIYMDTEHEQLLELGDQPTAMPVRQNLLDVKLCLACYGKRFNEAGTRSKIDTARRRKAATEKLCRLFLNNPDMLRACNRQLNEYDKKEPPVFLYVNNLPGPGTELFDLLVQEGIAVPSGADTLCLQSEAARFYLNGGWLEEYVFNLIKGLSINGLDCLLNVNFEWQIQRAASKKKKTENELDVVFSCNNRLHIISCKTSSLDILKNAGKDALHELDSMKANVGGLFARPLLVSVHPLKDADFRRAQNLKIPVVSGNNILHLQERLQQEWGIGR</sequence>
<evidence type="ECO:0000313" key="4">
    <source>
        <dbReference type="Proteomes" id="UP000239867"/>
    </source>
</evidence>
<feature type="domain" description="Card1 endonuclease" evidence="1">
    <location>
        <begin position="235"/>
        <end position="374"/>
    </location>
</feature>
<evidence type="ECO:0000259" key="1">
    <source>
        <dbReference type="Pfam" id="PF09002"/>
    </source>
</evidence>
<reference evidence="3 4" key="1">
    <citation type="journal article" date="2018" name="MBio">
        <title>Insights into the evolution of host association through the isolation and characterization of a novel human periodontal pathobiont, Desulfobulbus oralis.</title>
        <authorList>
            <person name="Cross K.L."/>
            <person name="Chirania P."/>
            <person name="Xiong W."/>
            <person name="Beall C.J."/>
            <person name="Elkins J.G."/>
            <person name="Giannone R.J."/>
            <person name="Griffen A.L."/>
            <person name="Guss A.M."/>
            <person name="Hettich R.L."/>
            <person name="Joshi S.S."/>
            <person name="Mokrzan E.M."/>
            <person name="Martin R.K."/>
            <person name="Zhulin I.B."/>
            <person name="Leys E.J."/>
            <person name="Podar M."/>
        </authorList>
    </citation>
    <scope>NUCLEOTIDE SEQUENCE [LARGE SCALE GENOMIC DNA]</scope>
    <source>
        <strain evidence="3 4">ORNL</strain>
    </source>
</reference>
<dbReference type="AlphaFoldDB" id="A0A2L1GPE8"/>
<evidence type="ECO:0000259" key="2">
    <source>
        <dbReference type="Pfam" id="PF23400"/>
    </source>
</evidence>
<dbReference type="GO" id="GO:0003676">
    <property type="term" value="F:nucleic acid binding"/>
    <property type="evidence" value="ECO:0007669"/>
    <property type="project" value="InterPro"/>
</dbReference>
<dbReference type="EMBL" id="CP021255">
    <property type="protein sequence ID" value="AVD71518.1"/>
    <property type="molecule type" value="Genomic_DNA"/>
</dbReference>
<dbReference type="KEGG" id="deo:CAY53_08605"/>
<dbReference type="Gene3D" id="3.40.1350.10">
    <property type="match status" value="1"/>
</dbReference>
<evidence type="ECO:0000313" key="3">
    <source>
        <dbReference type="EMBL" id="AVD71518.1"/>
    </source>
</evidence>
<feature type="domain" description="Card1 CARF" evidence="2">
    <location>
        <begin position="4"/>
        <end position="124"/>
    </location>
</feature>
<protein>
    <recommendedName>
        <fullName evidence="5">CRISPR-associated protein</fullName>
    </recommendedName>
</protein>
<accession>A0A2L1GPE8</accession>
<dbReference type="Proteomes" id="UP000239867">
    <property type="component" value="Chromosome"/>
</dbReference>
<dbReference type="InterPro" id="IPR056339">
    <property type="entry name" value="CARF_Card1"/>
</dbReference>
<dbReference type="SUPFAM" id="SSF52980">
    <property type="entry name" value="Restriction endonuclease-like"/>
    <property type="match status" value="1"/>
</dbReference>
<dbReference type="RefSeq" id="WP_104936771.1">
    <property type="nucleotide sequence ID" value="NZ_CP021255.1"/>
</dbReference>
<dbReference type="OrthoDB" id="8477283at2"/>
<dbReference type="Gene3D" id="3.40.50.10770">
    <property type="entry name" value="Hypothetical protein VC1899 like domain (Restriction endonuclease-like)"/>
    <property type="match status" value="1"/>
</dbReference>
<name>A0A2L1GPE8_9BACT</name>
<keyword evidence="4" id="KW-1185">Reference proteome</keyword>
<organism evidence="3 4">
    <name type="scientific">Desulfobulbus oralis</name>
    <dbReference type="NCBI Taxonomy" id="1986146"/>
    <lineage>
        <taxon>Bacteria</taxon>
        <taxon>Pseudomonadati</taxon>
        <taxon>Thermodesulfobacteriota</taxon>
        <taxon>Desulfobulbia</taxon>
        <taxon>Desulfobulbales</taxon>
        <taxon>Desulfobulbaceae</taxon>
        <taxon>Desulfobulbus</taxon>
    </lineage>
</organism>
<gene>
    <name evidence="3" type="ORF">CAY53_08605</name>
</gene>
<dbReference type="Pfam" id="PF09002">
    <property type="entry name" value="Card1_endonuc"/>
    <property type="match status" value="1"/>
</dbReference>
<dbReference type="InterPro" id="IPR011335">
    <property type="entry name" value="Restrct_endonuc-II-like"/>
</dbReference>
<proteinExistence type="predicted"/>
<evidence type="ECO:0008006" key="5">
    <source>
        <dbReference type="Google" id="ProtNLM"/>
    </source>
</evidence>
<dbReference type="InterPro" id="IPR011856">
    <property type="entry name" value="tRNA_endonuc-like_dom_sf"/>
</dbReference>